<organism evidence="1 2">
    <name type="scientific">Mucor plumbeus</name>
    <dbReference type="NCBI Taxonomy" id="97098"/>
    <lineage>
        <taxon>Eukaryota</taxon>
        <taxon>Fungi</taxon>
        <taxon>Fungi incertae sedis</taxon>
        <taxon>Mucoromycota</taxon>
        <taxon>Mucoromycotina</taxon>
        <taxon>Mucoromycetes</taxon>
        <taxon>Mucorales</taxon>
        <taxon>Mucorineae</taxon>
        <taxon>Mucoraceae</taxon>
        <taxon>Mucor</taxon>
    </lineage>
</organism>
<dbReference type="OrthoDB" id="2288839at2759"/>
<proteinExistence type="predicted"/>
<reference evidence="1" key="1">
    <citation type="submission" date="2020-12" db="EMBL/GenBank/DDBJ databases">
        <title>Metabolic potential, ecology and presence of endohyphal bacteria is reflected in genomic diversity of Mucoromycotina.</title>
        <authorList>
            <person name="Muszewska A."/>
            <person name="Okrasinska A."/>
            <person name="Steczkiewicz K."/>
            <person name="Drgas O."/>
            <person name="Orlowska M."/>
            <person name="Perlinska-Lenart U."/>
            <person name="Aleksandrzak-Piekarczyk T."/>
            <person name="Szatraj K."/>
            <person name="Zielenkiewicz U."/>
            <person name="Pilsyk S."/>
            <person name="Malc E."/>
            <person name="Mieczkowski P."/>
            <person name="Kruszewska J.S."/>
            <person name="Biernat P."/>
            <person name="Pawlowska J."/>
        </authorList>
    </citation>
    <scope>NUCLEOTIDE SEQUENCE</scope>
    <source>
        <strain evidence="1">CBS 226.32</strain>
    </source>
</reference>
<protein>
    <submittedName>
        <fullName evidence="1">Uncharacterized protein</fullName>
    </submittedName>
</protein>
<dbReference type="EMBL" id="JAEPRC010000096">
    <property type="protein sequence ID" value="KAG2209371.1"/>
    <property type="molecule type" value="Genomic_DNA"/>
</dbReference>
<evidence type="ECO:0000313" key="1">
    <source>
        <dbReference type="EMBL" id="KAG2209371.1"/>
    </source>
</evidence>
<accession>A0A8H7RGT8</accession>
<dbReference type="AlphaFoldDB" id="A0A8H7RGT8"/>
<comment type="caution">
    <text evidence="1">The sequence shown here is derived from an EMBL/GenBank/DDBJ whole genome shotgun (WGS) entry which is preliminary data.</text>
</comment>
<evidence type="ECO:0000313" key="2">
    <source>
        <dbReference type="Proteomes" id="UP000650833"/>
    </source>
</evidence>
<name>A0A8H7RGT8_9FUNG</name>
<dbReference type="Proteomes" id="UP000650833">
    <property type="component" value="Unassembled WGS sequence"/>
</dbReference>
<keyword evidence="2" id="KW-1185">Reference proteome</keyword>
<gene>
    <name evidence="1" type="ORF">INT46_002614</name>
</gene>
<sequence>MTSIGVNKKGIDKLISTRFYNQIVRPQLEYGLAISTFNLRNIRELENCQNQCLRQIFGGRPYTSTKVMLHITNLPSIKDRIAILQAKFIYKSLSLPDDSLLMKMLPYPQSIHAKSKWSKIANSPSWKTLTHQTNNLNPIIFKSKRIEFLRQSYVTKL</sequence>